<proteinExistence type="predicted"/>
<reference evidence="2" key="1">
    <citation type="submission" date="2009-10" db="EMBL/GenBank/DDBJ databases">
        <title>Diversity of trophic interactions inside an arsenic-rich microbial ecosystem.</title>
        <authorList>
            <person name="Bertin P.N."/>
            <person name="Heinrich-Salmeron A."/>
            <person name="Pelletier E."/>
            <person name="Goulhen-Chollet F."/>
            <person name="Arsene-Ploetze F."/>
            <person name="Gallien S."/>
            <person name="Calteau A."/>
            <person name="Vallenet D."/>
            <person name="Casiot C."/>
            <person name="Chane-Woon-Ming B."/>
            <person name="Giloteaux L."/>
            <person name="Barakat M."/>
            <person name="Bonnefoy V."/>
            <person name="Bruneel O."/>
            <person name="Chandler M."/>
            <person name="Cleiss J."/>
            <person name="Duran R."/>
            <person name="Elbaz-Poulichet F."/>
            <person name="Fonknechten N."/>
            <person name="Lauga B."/>
            <person name="Mornico D."/>
            <person name="Ortet P."/>
            <person name="Schaeffer C."/>
            <person name="Siguier P."/>
            <person name="Alexander Thil Smith A."/>
            <person name="Van Dorsselaer A."/>
            <person name="Weissenbach J."/>
            <person name="Medigue C."/>
            <person name="Le Paslier D."/>
        </authorList>
    </citation>
    <scope>NUCLEOTIDE SEQUENCE</scope>
</reference>
<gene>
    <name evidence="2" type="ORF">CARN2_3359</name>
</gene>
<keyword evidence="1" id="KW-0812">Transmembrane</keyword>
<sequence>MNILNNWSKEFEMKINKKPCATRKRYYIELAARLAFIFSGPALILHDSLYLLVWFLGLWLMLEGWISWPVYDPNPQSAHMNNVQKPW</sequence>
<keyword evidence="1" id="KW-0472">Membrane</keyword>
<comment type="caution">
    <text evidence="2">The sequence shown here is derived from an EMBL/GenBank/DDBJ whole genome shotgun (WGS) entry which is preliminary data.</text>
</comment>
<accession>E6PSH6</accession>
<protein>
    <submittedName>
        <fullName evidence="2">Uncharacterized protein</fullName>
    </submittedName>
</protein>
<evidence type="ECO:0000256" key="1">
    <source>
        <dbReference type="SAM" id="Phobius"/>
    </source>
</evidence>
<feature type="transmembrane region" description="Helical" evidence="1">
    <location>
        <begin position="51"/>
        <end position="71"/>
    </location>
</feature>
<evidence type="ECO:0000313" key="2">
    <source>
        <dbReference type="EMBL" id="CBH97883.1"/>
    </source>
</evidence>
<organism evidence="2">
    <name type="scientific">mine drainage metagenome</name>
    <dbReference type="NCBI Taxonomy" id="410659"/>
    <lineage>
        <taxon>unclassified sequences</taxon>
        <taxon>metagenomes</taxon>
        <taxon>ecological metagenomes</taxon>
    </lineage>
</organism>
<dbReference type="EMBL" id="CABM01000048">
    <property type="protein sequence ID" value="CBH97883.1"/>
    <property type="molecule type" value="Genomic_DNA"/>
</dbReference>
<keyword evidence="1" id="KW-1133">Transmembrane helix</keyword>
<dbReference type="AlphaFoldDB" id="E6PSH6"/>
<name>E6PSH6_9ZZZZ</name>
<feature type="transmembrane region" description="Helical" evidence="1">
    <location>
        <begin position="26"/>
        <end position="45"/>
    </location>
</feature>